<feature type="non-terminal residue" evidence="2">
    <location>
        <position position="1"/>
    </location>
</feature>
<evidence type="ECO:0000313" key="3">
    <source>
        <dbReference type="Proteomes" id="UP000265520"/>
    </source>
</evidence>
<evidence type="ECO:0000313" key="2">
    <source>
        <dbReference type="EMBL" id="MCI43117.1"/>
    </source>
</evidence>
<sequence>IERTRLIQNRIDRSSRSNAGRYGGATGKRGLECSGNGSKCE</sequence>
<name>A0A392S409_9FABA</name>
<feature type="compositionally biased region" description="Basic and acidic residues" evidence="1">
    <location>
        <begin position="1"/>
        <end position="15"/>
    </location>
</feature>
<organism evidence="2 3">
    <name type="scientific">Trifolium medium</name>
    <dbReference type="NCBI Taxonomy" id="97028"/>
    <lineage>
        <taxon>Eukaryota</taxon>
        <taxon>Viridiplantae</taxon>
        <taxon>Streptophyta</taxon>
        <taxon>Embryophyta</taxon>
        <taxon>Tracheophyta</taxon>
        <taxon>Spermatophyta</taxon>
        <taxon>Magnoliopsida</taxon>
        <taxon>eudicotyledons</taxon>
        <taxon>Gunneridae</taxon>
        <taxon>Pentapetalae</taxon>
        <taxon>rosids</taxon>
        <taxon>fabids</taxon>
        <taxon>Fabales</taxon>
        <taxon>Fabaceae</taxon>
        <taxon>Papilionoideae</taxon>
        <taxon>50 kb inversion clade</taxon>
        <taxon>NPAAA clade</taxon>
        <taxon>Hologalegina</taxon>
        <taxon>IRL clade</taxon>
        <taxon>Trifolieae</taxon>
        <taxon>Trifolium</taxon>
    </lineage>
</organism>
<dbReference type="Proteomes" id="UP000265520">
    <property type="component" value="Unassembled WGS sequence"/>
</dbReference>
<evidence type="ECO:0000256" key="1">
    <source>
        <dbReference type="SAM" id="MobiDB-lite"/>
    </source>
</evidence>
<proteinExistence type="predicted"/>
<dbReference type="EMBL" id="LXQA010313125">
    <property type="protein sequence ID" value="MCI43117.1"/>
    <property type="molecule type" value="Genomic_DNA"/>
</dbReference>
<comment type="caution">
    <text evidence="2">The sequence shown here is derived from an EMBL/GenBank/DDBJ whole genome shotgun (WGS) entry which is preliminary data.</text>
</comment>
<dbReference type="AlphaFoldDB" id="A0A392S409"/>
<accession>A0A392S409</accession>
<reference evidence="2 3" key="1">
    <citation type="journal article" date="2018" name="Front. Plant Sci.">
        <title>Red Clover (Trifolium pratense) and Zigzag Clover (T. medium) - A Picture of Genomic Similarities and Differences.</title>
        <authorList>
            <person name="Dluhosova J."/>
            <person name="Istvanek J."/>
            <person name="Nedelnik J."/>
            <person name="Repkova J."/>
        </authorList>
    </citation>
    <scope>NUCLEOTIDE SEQUENCE [LARGE SCALE GENOMIC DNA]</scope>
    <source>
        <strain evidence="3">cv. 10/8</strain>
        <tissue evidence="2">Leaf</tissue>
    </source>
</reference>
<protein>
    <submittedName>
        <fullName evidence="2">Uncharacterized protein</fullName>
    </submittedName>
</protein>
<feature type="region of interest" description="Disordered" evidence="1">
    <location>
        <begin position="1"/>
        <end position="41"/>
    </location>
</feature>
<keyword evidence="3" id="KW-1185">Reference proteome</keyword>